<dbReference type="Proteomes" id="UP000055702">
    <property type="component" value="Unassembled WGS sequence"/>
</dbReference>
<dbReference type="AlphaFoldDB" id="A0A125BEW0"/>
<reference evidence="1 2" key="1">
    <citation type="submission" date="2016-01" db="EMBL/GenBank/DDBJ databases">
        <title>Draft genome of the antarctic isolate Shewanella frigidimarina Ag06-30.</title>
        <authorList>
            <person name="Parmeciano Di Noto G."/>
            <person name="Vazquez S."/>
            <person name="Mac Cormack W."/>
            <person name="Iriarte A."/>
            <person name="Quiroga C."/>
        </authorList>
    </citation>
    <scope>NUCLEOTIDE SEQUENCE [LARGE SCALE GENOMIC DNA]</scope>
    <source>
        <strain evidence="1 2">Ag06-30</strain>
    </source>
</reference>
<name>A0A125BEW0_SHEFR</name>
<protein>
    <submittedName>
        <fullName evidence="1">Uncharacterized protein</fullName>
    </submittedName>
</protein>
<dbReference type="EMBL" id="LRDC01000001">
    <property type="protein sequence ID" value="KVX03040.1"/>
    <property type="molecule type" value="Genomic_DNA"/>
</dbReference>
<comment type="caution">
    <text evidence="1">The sequence shown here is derived from an EMBL/GenBank/DDBJ whole genome shotgun (WGS) entry which is preliminary data.</text>
</comment>
<organism evidence="1">
    <name type="scientific">Shewanella frigidimarina</name>
    <dbReference type="NCBI Taxonomy" id="56812"/>
    <lineage>
        <taxon>Bacteria</taxon>
        <taxon>Pseudomonadati</taxon>
        <taxon>Pseudomonadota</taxon>
        <taxon>Gammaproteobacteria</taxon>
        <taxon>Alteromonadales</taxon>
        <taxon>Shewanellaceae</taxon>
        <taxon>Shewanella</taxon>
    </lineage>
</organism>
<evidence type="ECO:0000313" key="1">
    <source>
        <dbReference type="EMBL" id="KVX03040.1"/>
    </source>
</evidence>
<accession>A0A125BEW0</accession>
<evidence type="ECO:0000313" key="2">
    <source>
        <dbReference type="Proteomes" id="UP000055702"/>
    </source>
</evidence>
<dbReference type="RefSeq" id="WP_059743441.1">
    <property type="nucleotide sequence ID" value="NZ_LRDC01000001.1"/>
</dbReference>
<proteinExistence type="predicted"/>
<sequence>MGYDSIYRKLLLLTLLPNHPKTTSTKQLVESFAAKGYPTNQRLLQKDLNYLLDVHELGLMLDNTAKPYQWAISADWKKVELAKMDNDVALALSVLDRMGNQFLPNSSLQELKELFAKANLVVSQHEDSVRWLDNIPKTETVKPFDDDILTLEHAIKSGLQVSCDIKRFIKGKAVSLHYSSLSPYGIVNHDGENYLVFRVGSDHKLNQWPIQYLSNIVLLDLMSKKIAINNLSQQGRRYRGETILFECLTQPQSQFLSRLQMLKYPFDTVPAEKGYIKVSAEVVNSAFFRELLWSHVTSIKVLSPMSIKHYIHRQTERLNALV</sequence>
<gene>
    <name evidence="1" type="ORF">AWJ07_00215</name>
</gene>